<dbReference type="InterPro" id="IPR025410">
    <property type="entry name" value="Lant_dehyd"/>
</dbReference>
<dbReference type="InterPro" id="IPR007822">
    <property type="entry name" value="LANC-like"/>
</dbReference>
<dbReference type="InterPro" id="IPR017146">
    <property type="entry name" value="Lanti_2_LanM"/>
</dbReference>
<accession>A0A1U9K5F4</accession>
<dbReference type="EMBL" id="CP019699">
    <property type="protein sequence ID" value="AQS55253.1"/>
    <property type="molecule type" value="Genomic_DNA"/>
</dbReference>
<proteinExistence type="predicted"/>
<evidence type="ECO:0000313" key="4">
    <source>
        <dbReference type="Proteomes" id="UP000188603"/>
    </source>
</evidence>
<dbReference type="SMART" id="SM01260">
    <property type="entry name" value="LANC_like"/>
    <property type="match status" value="1"/>
</dbReference>
<gene>
    <name evidence="3" type="ORF">B0W44_05120</name>
</gene>
<sequence>MYKTLFKKYPLLLERLSVLIENEYAFVRWITDCLVNDAALLKSRFSIDVFSLAGVSFAGDCHNGGRRTVLLSDRRGNKAVLKPVPLDNALLYSAVIEQLNRLLGTHVHVPGLIVKENYGYVEYIQHKPCTTHQEVRTYYYHCGVVLMAVYLLNGNDIHNENLIAYGSSPVIVDFETLGGVIEHSDHAAFIDKLLKRSVMNSRMLPVKFSSKNDAVRDFSAMGRLMKKVERKVVLEREFRSDPVEQTQEIIEDDTNWHLPEFQGQVVEYDAYLPDILAGFSDAYLAVLKDRHRFLSGLRRQTPASWTYRKVHRSTVVYRYLSARLNVPDMLRDKAYTTQYLYGILAKNPLFEQKDHILQKEADDLIHSDVPYFSVRTGWVDGHEGIGVREKIGQLSYGDFLLQRKLMHISFSEKGDQMERIQATLAQHNQHNRFPRTPVIHFDSVRKQLFRTIVNCVFVSEQGEVDFIALKKNWKGQLEINNLNDGLYDGLLGILLAMNGEDAKQGFFARQLEQNALKRIVFRNGKDSSLVNGTGALVTYYLAAGQQATFDVRLLLKLLMDIRRKVEKDTYVDQEFDLLGGTAGLLLAITQLYRQHGKYKVLKKIALSLGDYLAENRTNREGTVYWPSKNTRNVADVLKGFAHGLSGYLLVFYRLKHLFSTDRYDQIIQEVLKTEQRVMDREHRTTSWCKGYVGLGISRMKMLELEEQPDVWAELETCKREVLDGLFRHNDYSLCHGLIGSLDFLLELNRKGWLDTREKKLLDDVINRFFQSFELDHFHPYKISLFTGLSGILYLIQRLEDEQKPCVLSLHT</sequence>
<organism evidence="3 4">
    <name type="scientific">Novibacillus thermophilus</name>
    <dbReference type="NCBI Taxonomy" id="1471761"/>
    <lineage>
        <taxon>Bacteria</taxon>
        <taxon>Bacillati</taxon>
        <taxon>Bacillota</taxon>
        <taxon>Bacilli</taxon>
        <taxon>Bacillales</taxon>
        <taxon>Thermoactinomycetaceae</taxon>
        <taxon>Novibacillus</taxon>
    </lineage>
</organism>
<dbReference type="SUPFAM" id="SSF158745">
    <property type="entry name" value="LanC-like"/>
    <property type="match status" value="1"/>
</dbReference>
<dbReference type="Pfam" id="PF05147">
    <property type="entry name" value="LANC_like"/>
    <property type="match status" value="1"/>
</dbReference>
<dbReference type="NCBIfam" id="TIGR03897">
    <property type="entry name" value="lanti_2_LanM"/>
    <property type="match status" value="1"/>
</dbReference>
<feature type="binding site" evidence="1">
    <location>
        <position position="734"/>
    </location>
    <ligand>
        <name>Zn(2+)</name>
        <dbReference type="ChEBI" id="CHEBI:29105"/>
    </ligand>
</feature>
<dbReference type="AlphaFoldDB" id="A0A1U9K5F4"/>
<evidence type="ECO:0000313" key="3">
    <source>
        <dbReference type="EMBL" id="AQS55253.1"/>
    </source>
</evidence>
<dbReference type="OrthoDB" id="9148343at2"/>
<dbReference type="RefSeq" id="WP_077719070.1">
    <property type="nucleotide sequence ID" value="NZ_CP019699.1"/>
</dbReference>
<keyword evidence="1" id="KW-0479">Metal-binding</keyword>
<feature type="binding site" evidence="1">
    <location>
        <position position="735"/>
    </location>
    <ligand>
        <name>Zn(2+)</name>
        <dbReference type="ChEBI" id="CHEBI:29105"/>
    </ligand>
</feature>
<evidence type="ECO:0000259" key="2">
    <source>
        <dbReference type="Pfam" id="PF13575"/>
    </source>
</evidence>
<dbReference type="PRINTS" id="PR01950">
    <property type="entry name" value="LANCSUPER"/>
</dbReference>
<dbReference type="GO" id="GO:0046872">
    <property type="term" value="F:metal ion binding"/>
    <property type="evidence" value="ECO:0007669"/>
    <property type="project" value="UniProtKB-KW"/>
</dbReference>
<dbReference type="PIRSF" id="PIRSF037228">
    <property type="entry name" value="Lant_mod_RumM"/>
    <property type="match status" value="1"/>
</dbReference>
<protein>
    <recommendedName>
        <fullName evidence="2">Lantibiotic biosynthesis protein dehydration domain-containing protein</fullName>
    </recommendedName>
</protein>
<dbReference type="KEGG" id="ntr:B0W44_05120"/>
<dbReference type="GO" id="GO:0031179">
    <property type="term" value="P:peptide modification"/>
    <property type="evidence" value="ECO:0007669"/>
    <property type="project" value="InterPro"/>
</dbReference>
<dbReference type="Gene3D" id="1.50.10.20">
    <property type="match status" value="1"/>
</dbReference>
<keyword evidence="4" id="KW-1185">Reference proteome</keyword>
<evidence type="ECO:0000256" key="1">
    <source>
        <dbReference type="PIRSR" id="PIRSR607822-1"/>
    </source>
</evidence>
<name>A0A1U9K5F4_9BACL</name>
<feature type="domain" description="Lantibiotic biosynthesis protein dehydration" evidence="2">
    <location>
        <begin position="9"/>
        <end position="374"/>
    </location>
</feature>
<feature type="binding site" evidence="1">
    <location>
        <position position="688"/>
    </location>
    <ligand>
        <name>Zn(2+)</name>
        <dbReference type="ChEBI" id="CHEBI:29105"/>
    </ligand>
</feature>
<dbReference type="Pfam" id="PF13575">
    <property type="entry name" value="DUF4135"/>
    <property type="match status" value="1"/>
</dbReference>
<reference evidence="3 4" key="1">
    <citation type="journal article" date="2015" name="Int. J. Syst. Evol. Microbiol.">
        <title>Novibacillus thermophilus gen. nov., sp. nov., a Gram-staining-negative and moderately thermophilic member of the family Thermoactinomycetaceae.</title>
        <authorList>
            <person name="Yang G."/>
            <person name="Chen J."/>
            <person name="Zhou S."/>
        </authorList>
    </citation>
    <scope>NUCLEOTIDE SEQUENCE [LARGE SCALE GENOMIC DNA]</scope>
    <source>
        <strain evidence="3 4">SG-1</strain>
    </source>
</reference>
<dbReference type="Proteomes" id="UP000188603">
    <property type="component" value="Chromosome"/>
</dbReference>
<keyword evidence="1" id="KW-0862">Zinc</keyword>